<organism evidence="2 3">
    <name type="scientific">Aduncisulcus paluster</name>
    <dbReference type="NCBI Taxonomy" id="2918883"/>
    <lineage>
        <taxon>Eukaryota</taxon>
        <taxon>Metamonada</taxon>
        <taxon>Carpediemonas-like organisms</taxon>
        <taxon>Aduncisulcus</taxon>
    </lineage>
</organism>
<dbReference type="EMBL" id="BQXS01007172">
    <property type="protein sequence ID" value="GKT25970.1"/>
    <property type="molecule type" value="Genomic_DNA"/>
</dbReference>
<feature type="non-terminal residue" evidence="2">
    <location>
        <position position="101"/>
    </location>
</feature>
<keyword evidence="3" id="KW-1185">Reference proteome</keyword>
<evidence type="ECO:0000259" key="1">
    <source>
        <dbReference type="PROSITE" id="PS50885"/>
    </source>
</evidence>
<dbReference type="InterPro" id="IPR003660">
    <property type="entry name" value="HAMP_dom"/>
</dbReference>
<evidence type="ECO:0000313" key="2">
    <source>
        <dbReference type="EMBL" id="GKT25970.1"/>
    </source>
</evidence>
<gene>
    <name evidence="2" type="ORF">ADUPG1_004669</name>
</gene>
<dbReference type="Proteomes" id="UP001057375">
    <property type="component" value="Unassembled WGS sequence"/>
</dbReference>
<sequence>AEIALTKMGAGDFQDEIPEKHLNRNDEFGSMMRSLEKMQANMRNLIRSVKQSGDTMLHSANMLSESTHDASEAGANIAGATDQIAMMATEQAETITQLVSG</sequence>
<dbReference type="Gene3D" id="1.10.287.950">
    <property type="entry name" value="Methyl-accepting chemotaxis protein"/>
    <property type="match status" value="1"/>
</dbReference>
<accession>A0ABQ5K239</accession>
<name>A0ABQ5K239_9EUKA</name>
<feature type="domain" description="HAMP" evidence="1">
    <location>
        <begin position="4"/>
        <end position="47"/>
    </location>
</feature>
<protein>
    <submittedName>
        <fullName evidence="2">HAMP domain-containing protein</fullName>
    </submittedName>
</protein>
<dbReference type="CDD" id="cd06225">
    <property type="entry name" value="HAMP"/>
    <property type="match status" value="1"/>
</dbReference>
<evidence type="ECO:0000313" key="3">
    <source>
        <dbReference type="Proteomes" id="UP001057375"/>
    </source>
</evidence>
<comment type="caution">
    <text evidence="2">The sequence shown here is derived from an EMBL/GenBank/DDBJ whole genome shotgun (WGS) entry which is preliminary data.</text>
</comment>
<reference evidence="2" key="1">
    <citation type="submission" date="2022-03" db="EMBL/GenBank/DDBJ databases">
        <title>Draft genome sequence of Aduncisulcus paluster, a free-living microaerophilic Fornicata.</title>
        <authorList>
            <person name="Yuyama I."/>
            <person name="Kume K."/>
            <person name="Tamura T."/>
            <person name="Inagaki Y."/>
            <person name="Hashimoto T."/>
        </authorList>
    </citation>
    <scope>NUCLEOTIDE SEQUENCE</scope>
    <source>
        <strain evidence="2">NY0171</strain>
    </source>
</reference>
<dbReference type="SUPFAM" id="SSF58104">
    <property type="entry name" value="Methyl-accepting chemotaxis protein (MCP) signaling domain"/>
    <property type="match status" value="1"/>
</dbReference>
<proteinExistence type="predicted"/>
<feature type="non-terminal residue" evidence="2">
    <location>
        <position position="1"/>
    </location>
</feature>
<dbReference type="PROSITE" id="PS50885">
    <property type="entry name" value="HAMP"/>
    <property type="match status" value="1"/>
</dbReference>